<evidence type="ECO:0000259" key="4">
    <source>
        <dbReference type="PROSITE" id="PS00623"/>
    </source>
</evidence>
<evidence type="ECO:0000259" key="5">
    <source>
        <dbReference type="PROSITE" id="PS00624"/>
    </source>
</evidence>
<reference evidence="7" key="1">
    <citation type="submission" date="2023-01" db="EMBL/GenBank/DDBJ databases">
        <title>Key to firefly adult light organ development and bioluminescence: homeobox transcription factors regulate luciferase expression and transportation to peroxisome.</title>
        <authorList>
            <person name="Fu X."/>
        </authorList>
    </citation>
    <scope>NUCLEOTIDE SEQUENCE [LARGE SCALE GENOMIC DNA]</scope>
</reference>
<proteinExistence type="inferred from homology"/>
<feature type="domain" description="Glucose-methanol-choline oxidoreductase N-terminal" evidence="5">
    <location>
        <begin position="363"/>
        <end position="377"/>
    </location>
</feature>
<dbReference type="InterPro" id="IPR036188">
    <property type="entry name" value="FAD/NAD-bd_sf"/>
</dbReference>
<dbReference type="PANTHER" id="PTHR11552">
    <property type="entry name" value="GLUCOSE-METHANOL-CHOLINE GMC OXIDOREDUCTASE"/>
    <property type="match status" value="1"/>
</dbReference>
<evidence type="ECO:0000313" key="7">
    <source>
        <dbReference type="Proteomes" id="UP001353858"/>
    </source>
</evidence>
<keyword evidence="7" id="KW-1185">Reference proteome</keyword>
<comment type="caution">
    <text evidence="6">The sequence shown here is derived from an EMBL/GenBank/DDBJ whole genome shotgun (WGS) entry which is preliminary data.</text>
</comment>
<dbReference type="EMBL" id="JARPUR010000001">
    <property type="protein sequence ID" value="KAK4887896.1"/>
    <property type="molecule type" value="Genomic_DNA"/>
</dbReference>
<accession>A0AAN7SEI8</accession>
<dbReference type="Gene3D" id="3.30.560.10">
    <property type="entry name" value="Glucose Oxidase, domain 3"/>
    <property type="match status" value="2"/>
</dbReference>
<dbReference type="AlphaFoldDB" id="A0AAN7SEI8"/>
<evidence type="ECO:0000256" key="3">
    <source>
        <dbReference type="SAM" id="MobiDB-lite"/>
    </source>
</evidence>
<dbReference type="InterPro" id="IPR012132">
    <property type="entry name" value="GMC_OxRdtase"/>
</dbReference>
<keyword evidence="2" id="KW-0285">Flavoprotein</keyword>
<dbReference type="Gene3D" id="3.50.50.60">
    <property type="entry name" value="FAD/NAD(P)-binding domain"/>
    <property type="match status" value="2"/>
</dbReference>
<dbReference type="PROSITE" id="PS00624">
    <property type="entry name" value="GMC_OXRED_2"/>
    <property type="match status" value="2"/>
</dbReference>
<feature type="region of interest" description="Disordered" evidence="3">
    <location>
        <begin position="41"/>
        <end position="83"/>
    </location>
</feature>
<protein>
    <recommendedName>
        <fullName evidence="4 5">Glucose-methanol-choline oxidoreductase N-terminal domain-containing protein</fullName>
    </recommendedName>
</protein>
<gene>
    <name evidence="6" type="ORF">RN001_004167</name>
</gene>
<dbReference type="Pfam" id="PF00732">
    <property type="entry name" value="GMC_oxred_N"/>
    <property type="match status" value="2"/>
</dbReference>
<dbReference type="PANTHER" id="PTHR11552:SF158">
    <property type="entry name" value="GH23626P-RELATED"/>
    <property type="match status" value="1"/>
</dbReference>
<feature type="domain" description="Glucose-methanol-choline oxidoreductase N-terminal" evidence="4">
    <location>
        <begin position="752"/>
        <end position="775"/>
    </location>
</feature>
<keyword evidence="2" id="KW-0274">FAD</keyword>
<feature type="domain" description="Glucose-methanol-choline oxidoreductase N-terminal" evidence="5">
    <location>
        <begin position="926"/>
        <end position="940"/>
    </location>
</feature>
<feature type="compositionally biased region" description="Acidic residues" evidence="3">
    <location>
        <begin position="41"/>
        <end position="54"/>
    </location>
</feature>
<dbReference type="GO" id="GO:0016614">
    <property type="term" value="F:oxidoreductase activity, acting on CH-OH group of donors"/>
    <property type="evidence" value="ECO:0007669"/>
    <property type="project" value="InterPro"/>
</dbReference>
<organism evidence="6 7">
    <name type="scientific">Aquatica leii</name>
    <dbReference type="NCBI Taxonomy" id="1421715"/>
    <lineage>
        <taxon>Eukaryota</taxon>
        <taxon>Metazoa</taxon>
        <taxon>Ecdysozoa</taxon>
        <taxon>Arthropoda</taxon>
        <taxon>Hexapoda</taxon>
        <taxon>Insecta</taxon>
        <taxon>Pterygota</taxon>
        <taxon>Neoptera</taxon>
        <taxon>Endopterygota</taxon>
        <taxon>Coleoptera</taxon>
        <taxon>Polyphaga</taxon>
        <taxon>Elateriformia</taxon>
        <taxon>Elateroidea</taxon>
        <taxon>Lampyridae</taxon>
        <taxon>Luciolinae</taxon>
        <taxon>Aquatica</taxon>
    </lineage>
</organism>
<evidence type="ECO:0000256" key="2">
    <source>
        <dbReference type="RuleBase" id="RU003968"/>
    </source>
</evidence>
<evidence type="ECO:0000313" key="6">
    <source>
        <dbReference type="EMBL" id="KAK4887896.1"/>
    </source>
</evidence>
<dbReference type="InterPro" id="IPR007867">
    <property type="entry name" value="GMC_OxRtase_C"/>
</dbReference>
<dbReference type="GO" id="GO:0050660">
    <property type="term" value="F:flavin adenine dinucleotide binding"/>
    <property type="evidence" value="ECO:0007669"/>
    <property type="project" value="InterPro"/>
</dbReference>
<dbReference type="Proteomes" id="UP001353858">
    <property type="component" value="Unassembled WGS sequence"/>
</dbReference>
<feature type="compositionally biased region" description="Polar residues" evidence="3">
    <location>
        <begin position="64"/>
        <end position="83"/>
    </location>
</feature>
<dbReference type="SUPFAM" id="SSF51905">
    <property type="entry name" value="FAD/NAD(P)-binding domain"/>
    <property type="match status" value="2"/>
</dbReference>
<name>A0AAN7SEI8_9COLE</name>
<dbReference type="InterPro" id="IPR000172">
    <property type="entry name" value="GMC_OxRdtase_N"/>
</dbReference>
<comment type="similarity">
    <text evidence="1 2">Belongs to the GMC oxidoreductase family.</text>
</comment>
<dbReference type="PROSITE" id="PS00623">
    <property type="entry name" value="GMC_OXRED_1"/>
    <property type="match status" value="1"/>
</dbReference>
<sequence>MLQEVVKIIQINEPVEGEEEKSIKKCYEKGQQMIEQLTEENAEMEIETQSEVDFEASSSRDAETSDFTRNTDPTSQTNNDFVQPSKRTSISYYDYIIVGGGAAGSVIASRLTEQENISVLLIEAGDEESDFSEIPRMFIFLQGLEYNWNYVSTPQHYSSFGTLNKIIKIQATMVNVLGLENRQCAIPRGKGLGGSSILGGSLYMRGNKKDYDDWCHQGNPGWCYDDVLPLFKYSENFKGIGDLCYHGTGGDLTVESVKTTHPQVAAFINANKELGRPELDFNAAHQLGVSKTQMMNRDGKKLSTSKAFLKPAINRNNLYIEKNSLVTKILINHHTKNAYGVLYSKNGVMYEAKCRKEVIVSGGTINTPQLLMLSGIGPEKHLRRLRIPVIKDLPVGYNLQDHAVYFALHFNTNYTQAAIPLKENVENYLNGFGGFTAGGNAQALAFLKRNCTHTSDHPHVAFFKTNQSRTNDQPDIAFIMGPSISFFPFIEKAYRYSNESFKAGWAVDPRNSFIVSIILLHPKSRGRVKLKSRFPYHYPEIDLNFLSDREEHDIETLYYGIREALRLFDTDALKSINATLPYTALPACQHHPYLSKKYWCCQLRQLTTSIFQPVGTCKMGPTPKHGAVVDSTLSVHGIRNLRVADASIMPTHVSGFANAAVIMIAEKLNGGVYDYIIVGAGSAGSVIANRLTAQKNISVLIIEAGGEESNFTDIPLMSFFLQGLEYNWNYTTTRQNVSCLGYVNQQCVVPRGKGLGGSSIINACLYVRGHKKDYDDWKSEGNSGWGYEDVLPLFKRSEDFKSVGDVDYHGTGGYLSVNVVKSNHTQVEAFIEANKELGRPEIDYNGKRQLGVGRTQTNTINGRRHSVGKAFLQLARNRTNLCVESNSLVTKILIKSPKKQAYGVLYNKNGITYKAKCRKEVIVSAGTVNSPQLLMLSGIGPKSHLKKIGIPVIQDLSVGCNLQDHPAYVDLIFETNYTEPVTTLEENIRNYLNGFGGLTVSANVHALAFLQTNFSNLSESPDIELIMVPSDNSISYLKKAHRYISENFDAVWSKVNPAKSLTIATVLLHPKSRGSIKLKSSSPFEPPLINLNFLSDKKENDIDTMYRGIQRTLQLLETKAFKSLNASLVYNPVPACKHHQYLSKKYWYCQIRQLTTSLYHPVGTCKMGPDPNKGAVVNSKLQVHGVCNLRVADASIIPLQTSGHTNAPAIMIGEKLSQIILNEQ</sequence>
<dbReference type="SUPFAM" id="SSF54373">
    <property type="entry name" value="FAD-linked reductases, C-terminal domain"/>
    <property type="match status" value="2"/>
</dbReference>
<dbReference type="Pfam" id="PF05199">
    <property type="entry name" value="GMC_oxred_C"/>
    <property type="match status" value="2"/>
</dbReference>
<evidence type="ECO:0000256" key="1">
    <source>
        <dbReference type="ARBA" id="ARBA00010790"/>
    </source>
</evidence>